<evidence type="ECO:0000259" key="12">
    <source>
        <dbReference type="PROSITE" id="PS51194"/>
    </source>
</evidence>
<dbReference type="SUPFAM" id="SSF52540">
    <property type="entry name" value="P-loop containing nucleoside triphosphate hydrolases"/>
    <property type="match status" value="1"/>
</dbReference>
<dbReference type="EMBL" id="JAHDYR010000017">
    <property type="protein sequence ID" value="KAG9394081.1"/>
    <property type="molecule type" value="Genomic_DNA"/>
</dbReference>
<dbReference type="InterPro" id="IPR027417">
    <property type="entry name" value="P-loop_NTPase"/>
</dbReference>
<dbReference type="Pfam" id="PF00270">
    <property type="entry name" value="DEAD"/>
    <property type="match status" value="1"/>
</dbReference>
<comment type="similarity">
    <text evidence="8">Belongs to the DEAD box helicase family. DECD subfamily.</text>
</comment>
<keyword evidence="15" id="KW-1185">Reference proteome</keyword>
<feature type="short sequence motif" description="Q motif" evidence="9">
    <location>
        <begin position="52"/>
        <end position="80"/>
    </location>
</feature>
<dbReference type="InterPro" id="IPR011545">
    <property type="entry name" value="DEAD/DEAH_box_helicase_dom"/>
</dbReference>
<dbReference type="PROSITE" id="PS51192">
    <property type="entry name" value="HELICASE_ATP_BIND_1"/>
    <property type="match status" value="1"/>
</dbReference>
<dbReference type="GO" id="GO:0005634">
    <property type="term" value="C:nucleus"/>
    <property type="evidence" value="ECO:0007669"/>
    <property type="project" value="UniProtKB-SubCell"/>
</dbReference>
<dbReference type="InterPro" id="IPR014001">
    <property type="entry name" value="Helicase_ATP-bd"/>
</dbReference>
<evidence type="ECO:0000256" key="9">
    <source>
        <dbReference type="PROSITE-ProRule" id="PRU00552"/>
    </source>
</evidence>
<reference evidence="14" key="1">
    <citation type="submission" date="2021-05" db="EMBL/GenBank/DDBJ databases">
        <title>A free-living protist that lacks canonical eukaryotic 1 DNA replication and segregation systems.</title>
        <authorList>
            <person name="Salas-Leiva D.E."/>
            <person name="Tromer E.C."/>
            <person name="Curtis B.A."/>
            <person name="Jerlstrom-Hultqvist J."/>
            <person name="Kolisko M."/>
            <person name="Yi Z."/>
            <person name="Salas-Leiva J.S."/>
            <person name="Gallot-Lavallee L."/>
            <person name="Kops G.J.P.L."/>
            <person name="Archibald J.M."/>
            <person name="Simpson A.G.B."/>
            <person name="Roger A.J."/>
        </authorList>
    </citation>
    <scope>NUCLEOTIDE SEQUENCE</scope>
    <source>
        <strain evidence="14">BICM</strain>
    </source>
</reference>
<dbReference type="InterPro" id="IPR001650">
    <property type="entry name" value="Helicase_C-like"/>
</dbReference>
<evidence type="ECO:0000256" key="5">
    <source>
        <dbReference type="ARBA" id="ARBA00022806"/>
    </source>
</evidence>
<evidence type="ECO:0000256" key="10">
    <source>
        <dbReference type="SAM" id="MobiDB-lite"/>
    </source>
</evidence>
<keyword evidence="4" id="KW-0378">Hydrolase</keyword>
<dbReference type="GO" id="GO:0016787">
    <property type="term" value="F:hydrolase activity"/>
    <property type="evidence" value="ECO:0007669"/>
    <property type="project" value="UniProtKB-KW"/>
</dbReference>
<dbReference type="GO" id="GO:0003724">
    <property type="term" value="F:RNA helicase activity"/>
    <property type="evidence" value="ECO:0007669"/>
    <property type="project" value="UniProtKB-EC"/>
</dbReference>
<evidence type="ECO:0000259" key="13">
    <source>
        <dbReference type="PROSITE" id="PS51195"/>
    </source>
</evidence>
<dbReference type="SMART" id="SM00490">
    <property type="entry name" value="HELICc"/>
    <property type="match status" value="1"/>
</dbReference>
<dbReference type="Pfam" id="PF00271">
    <property type="entry name" value="Helicase_C"/>
    <property type="match status" value="1"/>
</dbReference>
<dbReference type="Gene3D" id="3.40.50.300">
    <property type="entry name" value="P-loop containing nucleotide triphosphate hydrolases"/>
    <property type="match status" value="2"/>
</dbReference>
<dbReference type="AlphaFoldDB" id="A0A8J6ATD1"/>
<feature type="domain" description="Helicase C-terminal" evidence="12">
    <location>
        <begin position="275"/>
        <end position="437"/>
    </location>
</feature>
<dbReference type="EC" id="3.6.4.13" evidence="2"/>
<evidence type="ECO:0000256" key="2">
    <source>
        <dbReference type="ARBA" id="ARBA00012552"/>
    </source>
</evidence>
<keyword evidence="7" id="KW-0539">Nucleus</keyword>
<evidence type="ECO:0000259" key="11">
    <source>
        <dbReference type="PROSITE" id="PS51192"/>
    </source>
</evidence>
<feature type="compositionally biased region" description="Acidic residues" evidence="10">
    <location>
        <begin position="11"/>
        <end position="37"/>
    </location>
</feature>
<feature type="region of interest" description="Disordered" evidence="10">
    <location>
        <begin position="1"/>
        <end position="37"/>
    </location>
</feature>
<proteinExistence type="inferred from homology"/>
<evidence type="ECO:0000256" key="8">
    <source>
        <dbReference type="ARBA" id="ARBA00038213"/>
    </source>
</evidence>
<comment type="caution">
    <text evidence="14">The sequence shown here is derived from an EMBL/GenBank/DDBJ whole genome shotgun (WGS) entry which is preliminary data.</text>
</comment>
<name>A0A8J6ATD1_9EUKA</name>
<feature type="domain" description="Helicase ATP-binding" evidence="11">
    <location>
        <begin position="83"/>
        <end position="263"/>
    </location>
</feature>
<dbReference type="OrthoDB" id="10265785at2759"/>
<dbReference type="GO" id="GO:0003676">
    <property type="term" value="F:nucleic acid binding"/>
    <property type="evidence" value="ECO:0007669"/>
    <property type="project" value="InterPro"/>
</dbReference>
<evidence type="ECO:0000313" key="15">
    <source>
        <dbReference type="Proteomes" id="UP000717585"/>
    </source>
</evidence>
<dbReference type="PROSITE" id="PS51194">
    <property type="entry name" value="HELICASE_CTER"/>
    <property type="match status" value="1"/>
</dbReference>
<keyword evidence="3" id="KW-0547">Nucleotide-binding</keyword>
<organism evidence="14 15">
    <name type="scientific">Carpediemonas membranifera</name>
    <dbReference type="NCBI Taxonomy" id="201153"/>
    <lineage>
        <taxon>Eukaryota</taxon>
        <taxon>Metamonada</taxon>
        <taxon>Carpediemonas-like organisms</taxon>
        <taxon>Carpediemonas</taxon>
    </lineage>
</organism>
<dbReference type="InterPro" id="IPR014014">
    <property type="entry name" value="RNA_helicase_DEAD_Q_motif"/>
</dbReference>
<evidence type="ECO:0000256" key="4">
    <source>
        <dbReference type="ARBA" id="ARBA00022801"/>
    </source>
</evidence>
<evidence type="ECO:0000313" key="14">
    <source>
        <dbReference type="EMBL" id="KAG9394081.1"/>
    </source>
</evidence>
<sequence length="441" mass="49817">MARKTAKVQETTEEEEEELLLDYDENAEEIGEAGEQAEADKVKGNYAGVQSSGFSDFFLKPELLNAISDCGFEHPSEVQQECIPNALLGLDILCQAKSGMGKTAVFTLATLQQLPVYDGNVTVLVVCHTRELAFQIASEYSRFSKYMTPEKGCETEARTVVVFGGVPKERQKQLLLTKRPNIIVGTPGRLKDLIDDGTISLDHIKHFVVDECDSVLDSSKMRSDISGFFVKCPRKKQVMMFTATLSQEMREMAMKYMESPQLVLVDDESRLTLHGLQQYYIDIKDDEEKEKRLIGLLDALEYNQIVIFVRSKHRAIKLNQALQKHKYPSTAVHGAMAQEDRLSEYHSFKTFKSRILISTDVFGRGVDFERVNIVVNYDMPRDADSYLHRVGRAGRFGTKGLAISYVTSSEDKEVLAKVQDRFEVKVETLPEEIDPSTYMNA</sequence>
<comment type="subcellular location">
    <subcellularLocation>
        <location evidence="1">Nucleus</location>
    </subcellularLocation>
</comment>
<dbReference type="PROSITE" id="PS51195">
    <property type="entry name" value="Q_MOTIF"/>
    <property type="match status" value="1"/>
</dbReference>
<protein>
    <recommendedName>
        <fullName evidence="2">RNA helicase</fullName>
        <ecNumber evidence="2">3.6.4.13</ecNumber>
    </recommendedName>
</protein>
<gene>
    <name evidence="14" type="ORF">J8273_4444</name>
</gene>
<evidence type="ECO:0000256" key="7">
    <source>
        <dbReference type="ARBA" id="ARBA00023242"/>
    </source>
</evidence>
<dbReference type="CDD" id="cd18787">
    <property type="entry name" value="SF2_C_DEAD"/>
    <property type="match status" value="1"/>
</dbReference>
<dbReference type="PANTHER" id="PTHR47958">
    <property type="entry name" value="ATP-DEPENDENT RNA HELICASE DBP3"/>
    <property type="match status" value="1"/>
</dbReference>
<evidence type="ECO:0000256" key="6">
    <source>
        <dbReference type="ARBA" id="ARBA00022840"/>
    </source>
</evidence>
<keyword evidence="6" id="KW-0067">ATP-binding</keyword>
<evidence type="ECO:0000256" key="3">
    <source>
        <dbReference type="ARBA" id="ARBA00022741"/>
    </source>
</evidence>
<dbReference type="GO" id="GO:0005524">
    <property type="term" value="F:ATP binding"/>
    <property type="evidence" value="ECO:0007669"/>
    <property type="project" value="UniProtKB-KW"/>
</dbReference>
<keyword evidence="5 14" id="KW-0347">Helicase</keyword>
<dbReference type="SMART" id="SM00487">
    <property type="entry name" value="DEXDc"/>
    <property type="match status" value="1"/>
</dbReference>
<dbReference type="Proteomes" id="UP000717585">
    <property type="component" value="Unassembled WGS sequence"/>
</dbReference>
<evidence type="ECO:0000256" key="1">
    <source>
        <dbReference type="ARBA" id="ARBA00004123"/>
    </source>
</evidence>
<accession>A0A8J6ATD1</accession>
<feature type="domain" description="DEAD-box RNA helicase Q" evidence="13">
    <location>
        <begin position="52"/>
        <end position="80"/>
    </location>
</feature>
<dbReference type="FunFam" id="3.40.50.300:FF:000111">
    <property type="entry name" value="DEAD-box ATP-dependent RNA helicase"/>
    <property type="match status" value="1"/>
</dbReference>